<evidence type="ECO:0000313" key="2">
    <source>
        <dbReference type="EMBL" id="KAI9559261.1"/>
    </source>
</evidence>
<feature type="chain" id="PRO_5042195863" evidence="1">
    <location>
        <begin position="17"/>
        <end position="284"/>
    </location>
</feature>
<accession>A0AAD5PTE4</accession>
<evidence type="ECO:0000256" key="1">
    <source>
        <dbReference type="SAM" id="SignalP"/>
    </source>
</evidence>
<keyword evidence="3" id="KW-1185">Reference proteome</keyword>
<sequence length="284" mass="31804">MRFALIFLVSVLIVTSHQYFDGNQRRMPWLPPYLPHSFINENPVIVYVPVPPTMYSSSDSLSENSKQRTVGIYFENIDDGSENLTDNQDFGDIQSRGKAPLRTEKLGPRFFISTATVFTNPFFKTATFTVSSTVTVTSAVRCIPSVHFVNVAAQVNPCRRKRRFLDPVDTHESQFAINPSEPQALVPTDLPSVNILAANHQLSIDQREKPVIDSSLDEILGGLRPTMSDKNLRGKRFFFQNNKNAFVASSTVTSYSFVSTTRTITIDVVDARVLKCLPAGYRVC</sequence>
<evidence type="ECO:0000313" key="3">
    <source>
        <dbReference type="Proteomes" id="UP000820818"/>
    </source>
</evidence>
<feature type="signal peptide" evidence="1">
    <location>
        <begin position="1"/>
        <end position="16"/>
    </location>
</feature>
<keyword evidence="1" id="KW-0732">Signal</keyword>
<proteinExistence type="predicted"/>
<organism evidence="2 3">
    <name type="scientific">Daphnia sinensis</name>
    <dbReference type="NCBI Taxonomy" id="1820382"/>
    <lineage>
        <taxon>Eukaryota</taxon>
        <taxon>Metazoa</taxon>
        <taxon>Ecdysozoa</taxon>
        <taxon>Arthropoda</taxon>
        <taxon>Crustacea</taxon>
        <taxon>Branchiopoda</taxon>
        <taxon>Diplostraca</taxon>
        <taxon>Cladocera</taxon>
        <taxon>Anomopoda</taxon>
        <taxon>Daphniidae</taxon>
        <taxon>Daphnia</taxon>
        <taxon>Daphnia similis group</taxon>
    </lineage>
</organism>
<dbReference type="EMBL" id="WJBH02000005">
    <property type="protein sequence ID" value="KAI9559261.1"/>
    <property type="molecule type" value="Genomic_DNA"/>
</dbReference>
<dbReference type="AlphaFoldDB" id="A0AAD5PTE4"/>
<protein>
    <submittedName>
        <fullName evidence="2">Uncharacterized protein</fullName>
    </submittedName>
</protein>
<reference evidence="2 3" key="1">
    <citation type="submission" date="2022-05" db="EMBL/GenBank/DDBJ databases">
        <title>A multi-omics perspective on studying reproductive biology in Daphnia sinensis.</title>
        <authorList>
            <person name="Jia J."/>
        </authorList>
    </citation>
    <scope>NUCLEOTIDE SEQUENCE [LARGE SCALE GENOMIC DNA]</scope>
    <source>
        <strain evidence="2 3">WSL</strain>
    </source>
</reference>
<name>A0AAD5PTE4_9CRUS</name>
<dbReference type="Proteomes" id="UP000820818">
    <property type="component" value="Linkage Group LG5"/>
</dbReference>
<gene>
    <name evidence="2" type="ORF">GHT06_016050</name>
</gene>
<comment type="caution">
    <text evidence="2">The sequence shown here is derived from an EMBL/GenBank/DDBJ whole genome shotgun (WGS) entry which is preliminary data.</text>
</comment>